<proteinExistence type="predicted"/>
<feature type="compositionally biased region" description="Basic residues" evidence="2">
    <location>
        <begin position="761"/>
        <end position="770"/>
    </location>
</feature>
<evidence type="ECO:0000313" key="4">
    <source>
        <dbReference type="EMBL" id="KAG7533098.1"/>
    </source>
</evidence>
<protein>
    <submittedName>
        <fullName evidence="4">Zinc finger CCHC-type</fullName>
    </submittedName>
</protein>
<evidence type="ECO:0000256" key="1">
    <source>
        <dbReference type="PROSITE-ProRule" id="PRU00047"/>
    </source>
</evidence>
<organism evidence="4 5">
    <name type="scientific">Arabidopsis thaliana x Arabidopsis arenosa</name>
    <dbReference type="NCBI Taxonomy" id="1240361"/>
    <lineage>
        <taxon>Eukaryota</taxon>
        <taxon>Viridiplantae</taxon>
        <taxon>Streptophyta</taxon>
        <taxon>Embryophyta</taxon>
        <taxon>Tracheophyta</taxon>
        <taxon>Spermatophyta</taxon>
        <taxon>Magnoliopsida</taxon>
        <taxon>eudicotyledons</taxon>
        <taxon>Gunneridae</taxon>
        <taxon>Pentapetalae</taxon>
        <taxon>rosids</taxon>
        <taxon>malvids</taxon>
        <taxon>Brassicales</taxon>
        <taxon>Brassicaceae</taxon>
        <taxon>Camelineae</taxon>
        <taxon>Arabidopsis</taxon>
    </lineage>
</organism>
<dbReference type="AlphaFoldDB" id="A0A8T1XF55"/>
<sequence>MILDSTKDVEHELELERELVAEEGAEGAKLVAEEELVAEEALIALTDRMAESDEEETSHNRNNKLLIEAMKQMMKAELEAMHQEFHEKLDSGKNRSRELRKTHEQPVQRRDEATDQYYGHMSSSSRETQKRYHRHAREGRDLLQDNLGSTTEINRVRVAATEFYDYALSWWDQLVTSRRRNQELPLESWSEMKVIMRKRFVPCHYHRELHLKLKNLTQGSRSVEEYYKEMETLMLRADISEDLEATMSRFLGGLNREIQDRLETQHYMEMEEMLHKAILFEQQIKRKSSSRSSYGSGTVASKPSYPREERTSSYQRESKPFVNSRAENGNFRTNLVLVMQMPSRHTRLRGGRPWGFLSSAGPSNNPYGNNDGSSDDSMIPSEHVRRMLEGSESESFMATSPSVTSVESIPTREMEGSDSSVETDPSEDLDEFEDDDVETSAESEEFVPLVALGGSFGKVPITDFVVLSDDSDGDSSEESEEQMATGFLFGDSDIDEPMWEGPNEVLYEFNSDDSWQPGVHANPQALAYNMVSPDVEFATPPSPPTSNFVEISSDSELSDADELGNGVPFSNSVKSEPLRMSLSPRIFAKEVDEEVDEQVPDPAFEYETLPDTLPPVEEPGVLFPPDESLCEPVTLGSSSMATMIENMIAAGTLGIEPIRPPKGMSVWNESIRRSADGTVVTELEHEDGRRSEPYSVTPFCFTCGQDGHYTRACPYVRHYHPYARPYVICYECGGEGHYAIVCPRKRPENPGPSSPSPSTSAKKKKNLSIN</sequence>
<dbReference type="PROSITE" id="PS50158">
    <property type="entry name" value="ZF_CCHC"/>
    <property type="match status" value="2"/>
</dbReference>
<dbReference type="SMART" id="SM00343">
    <property type="entry name" value="ZnF_C2HC"/>
    <property type="match status" value="2"/>
</dbReference>
<evidence type="ECO:0000313" key="5">
    <source>
        <dbReference type="Proteomes" id="UP000694240"/>
    </source>
</evidence>
<dbReference type="Pfam" id="PF00098">
    <property type="entry name" value="zf-CCHC"/>
    <property type="match status" value="1"/>
</dbReference>
<dbReference type="Pfam" id="PF03732">
    <property type="entry name" value="Retrotrans_gag"/>
    <property type="match status" value="1"/>
</dbReference>
<feature type="domain" description="CCHC-type" evidence="3">
    <location>
        <begin position="729"/>
        <end position="744"/>
    </location>
</feature>
<evidence type="ECO:0000256" key="2">
    <source>
        <dbReference type="SAM" id="MobiDB-lite"/>
    </source>
</evidence>
<comment type="caution">
    <text evidence="4">The sequence shown here is derived from an EMBL/GenBank/DDBJ whole genome shotgun (WGS) entry which is preliminary data.</text>
</comment>
<feature type="region of interest" description="Disordered" evidence="2">
    <location>
        <begin position="348"/>
        <end position="433"/>
    </location>
</feature>
<feature type="compositionally biased region" description="Basic and acidic residues" evidence="2">
    <location>
        <begin position="305"/>
        <end position="319"/>
    </location>
</feature>
<dbReference type="InterPro" id="IPR005162">
    <property type="entry name" value="Retrotrans_gag_dom"/>
</dbReference>
<feature type="domain" description="CCHC-type" evidence="3">
    <location>
        <begin position="700"/>
        <end position="714"/>
    </location>
</feature>
<dbReference type="EMBL" id="JAEFBK010000013">
    <property type="protein sequence ID" value="KAG7533098.1"/>
    <property type="molecule type" value="Genomic_DNA"/>
</dbReference>
<dbReference type="PANTHER" id="PTHR35046:SF9">
    <property type="entry name" value="RNA-DIRECTED DNA POLYMERASE"/>
    <property type="match status" value="1"/>
</dbReference>
<dbReference type="GO" id="GO:0003676">
    <property type="term" value="F:nucleic acid binding"/>
    <property type="evidence" value="ECO:0007669"/>
    <property type="project" value="InterPro"/>
</dbReference>
<feature type="region of interest" description="Disordered" evidence="2">
    <location>
        <begin position="289"/>
        <end position="326"/>
    </location>
</feature>
<reference evidence="4 5" key="1">
    <citation type="submission" date="2020-12" db="EMBL/GenBank/DDBJ databases">
        <title>Concerted genomic and epigenomic changes stabilize Arabidopsis allopolyploids.</title>
        <authorList>
            <person name="Chen Z."/>
        </authorList>
    </citation>
    <scope>NUCLEOTIDE SEQUENCE [LARGE SCALE GENOMIC DNA]</scope>
    <source>
        <strain evidence="4">Allo738</strain>
        <tissue evidence="4">Leaf</tissue>
    </source>
</reference>
<keyword evidence="5" id="KW-1185">Reference proteome</keyword>
<dbReference type="PANTHER" id="PTHR35046">
    <property type="entry name" value="ZINC KNUCKLE (CCHC-TYPE) FAMILY PROTEIN"/>
    <property type="match status" value="1"/>
</dbReference>
<gene>
    <name evidence="4" type="ORF">ISN45_Aa08g007350</name>
</gene>
<keyword evidence="1" id="KW-0863">Zinc-finger</keyword>
<feature type="compositionally biased region" description="Basic and acidic residues" evidence="2">
    <location>
        <begin position="88"/>
        <end position="113"/>
    </location>
</feature>
<feature type="region of interest" description="Disordered" evidence="2">
    <location>
        <begin position="745"/>
        <end position="770"/>
    </location>
</feature>
<name>A0A8T1XF55_9BRAS</name>
<feature type="region of interest" description="Disordered" evidence="2">
    <location>
        <begin position="88"/>
        <end position="141"/>
    </location>
</feature>
<dbReference type="Proteomes" id="UP000694240">
    <property type="component" value="Chromosome 13"/>
</dbReference>
<keyword evidence="1" id="KW-0479">Metal-binding</keyword>
<dbReference type="GO" id="GO:0008270">
    <property type="term" value="F:zinc ion binding"/>
    <property type="evidence" value="ECO:0007669"/>
    <property type="project" value="UniProtKB-KW"/>
</dbReference>
<dbReference type="InterPro" id="IPR001878">
    <property type="entry name" value="Znf_CCHC"/>
</dbReference>
<accession>A0A8T1XF55</accession>
<feature type="compositionally biased region" description="Acidic residues" evidence="2">
    <location>
        <begin position="424"/>
        <end position="433"/>
    </location>
</feature>
<evidence type="ECO:0000259" key="3">
    <source>
        <dbReference type="PROSITE" id="PS50158"/>
    </source>
</evidence>
<feature type="compositionally biased region" description="Polar residues" evidence="2">
    <location>
        <begin position="393"/>
        <end position="408"/>
    </location>
</feature>
<keyword evidence="1" id="KW-0862">Zinc</keyword>
<feature type="compositionally biased region" description="Polar residues" evidence="2">
    <location>
        <begin position="360"/>
        <end position="376"/>
    </location>
</feature>